<dbReference type="Proteomes" id="UP001215398">
    <property type="component" value="Unassembled WGS sequence"/>
</dbReference>
<evidence type="ECO:0000313" key="1">
    <source>
        <dbReference type="EMBL" id="MDC7135324.1"/>
    </source>
</evidence>
<evidence type="ECO:0000313" key="2">
    <source>
        <dbReference type="Proteomes" id="UP001215398"/>
    </source>
</evidence>
<name>A0ABT5H4B8_9BACE</name>
<comment type="caution">
    <text evidence="1">The sequence shown here is derived from an EMBL/GenBank/DDBJ whole genome shotgun (WGS) entry which is preliminary data.</text>
</comment>
<reference evidence="1 2" key="1">
    <citation type="submission" date="2023-01" db="EMBL/GenBank/DDBJ databases">
        <title>Exploring GABA producing Bacteroides strains toward improving mental health.</title>
        <authorList>
            <person name="Yousuf B."/>
            <person name="Bouhlel N.E."/>
            <person name="Mottawea W."/>
            <person name="Hammami R."/>
        </authorList>
    </citation>
    <scope>NUCLEOTIDE SEQUENCE [LARGE SCALE GENOMIC DNA]</scope>
    <source>
        <strain evidence="1 2">UO.H1054</strain>
    </source>
</reference>
<gene>
    <name evidence="1" type="ORF">PQG98_03060</name>
</gene>
<keyword evidence="2" id="KW-1185">Reference proteome</keyword>
<dbReference type="EMBL" id="JAQPYS010000023">
    <property type="protein sequence ID" value="MDC7135324.1"/>
    <property type="molecule type" value="Genomic_DNA"/>
</dbReference>
<proteinExistence type="predicted"/>
<organism evidence="1 2">
    <name type="scientific">Bacteroides zhangwenhongii</name>
    <dbReference type="NCBI Taxonomy" id="2650157"/>
    <lineage>
        <taxon>Bacteria</taxon>
        <taxon>Pseudomonadati</taxon>
        <taxon>Bacteroidota</taxon>
        <taxon>Bacteroidia</taxon>
        <taxon>Bacteroidales</taxon>
        <taxon>Bacteroidaceae</taxon>
        <taxon>Bacteroides</taxon>
    </lineage>
</organism>
<protein>
    <submittedName>
        <fullName evidence="1">Transposase</fullName>
    </submittedName>
</protein>
<accession>A0ABT5H4B8</accession>
<sequence>MVKIQKISEIEPRLGFTEFDILKKYRQSFATSELGRLHSLFPFSALARQMHLKSSALGRKSYFLPKVK</sequence>